<dbReference type="PROSITE" id="PS50835">
    <property type="entry name" value="IG_LIKE"/>
    <property type="match status" value="1"/>
</dbReference>
<evidence type="ECO:0008006" key="6">
    <source>
        <dbReference type="Google" id="ProtNLM"/>
    </source>
</evidence>
<organism evidence="4 5">
    <name type="scientific">Staurois parvus</name>
    <dbReference type="NCBI Taxonomy" id="386267"/>
    <lineage>
        <taxon>Eukaryota</taxon>
        <taxon>Metazoa</taxon>
        <taxon>Chordata</taxon>
        <taxon>Craniata</taxon>
        <taxon>Vertebrata</taxon>
        <taxon>Euteleostomi</taxon>
        <taxon>Amphibia</taxon>
        <taxon>Batrachia</taxon>
        <taxon>Anura</taxon>
        <taxon>Neobatrachia</taxon>
        <taxon>Ranoidea</taxon>
        <taxon>Ranidae</taxon>
        <taxon>Staurois</taxon>
    </lineage>
</organism>
<dbReference type="Pfam" id="PF00041">
    <property type="entry name" value="fn3"/>
    <property type="match status" value="3"/>
</dbReference>
<protein>
    <recommendedName>
        <fullName evidence="6">Titin</fullName>
    </recommendedName>
</protein>
<reference evidence="4" key="1">
    <citation type="submission" date="2023-05" db="EMBL/GenBank/DDBJ databases">
        <authorList>
            <person name="Stuckert A."/>
        </authorList>
    </citation>
    <scope>NUCLEOTIDE SEQUENCE</scope>
</reference>
<feature type="domain" description="Fibronectin type-III" evidence="3">
    <location>
        <begin position="400"/>
        <end position="464"/>
    </location>
</feature>
<dbReference type="InterPro" id="IPR003961">
    <property type="entry name" value="FN3_dom"/>
</dbReference>
<dbReference type="Gene3D" id="2.60.40.10">
    <property type="entry name" value="Immunoglobulins"/>
    <property type="match status" value="5"/>
</dbReference>
<dbReference type="SUPFAM" id="SSF48726">
    <property type="entry name" value="Immunoglobulin"/>
    <property type="match status" value="1"/>
</dbReference>
<feature type="domain" description="Ig-like" evidence="2">
    <location>
        <begin position="178"/>
        <end position="289"/>
    </location>
</feature>
<evidence type="ECO:0000259" key="2">
    <source>
        <dbReference type="PROSITE" id="PS50835"/>
    </source>
</evidence>
<dbReference type="CDD" id="cd00063">
    <property type="entry name" value="FN3"/>
    <property type="match status" value="4"/>
</dbReference>
<gene>
    <name evidence="4" type="ORF">SPARVUS_LOCUS4591822</name>
</gene>
<dbReference type="Proteomes" id="UP001162483">
    <property type="component" value="Unassembled WGS sequence"/>
</dbReference>
<dbReference type="Pfam" id="PF07679">
    <property type="entry name" value="I-set"/>
    <property type="match status" value="1"/>
</dbReference>
<sequence length="464" mass="51101">MLVSWEPPLDNGGSPITGYWLEKREVGGVYWGRVNRAPVTKPAVKGLEFNVLRLIEGVEYQFKVMAINAAGVGPPSEPSDPALAADPIFAPGAPSCPDVKDKTKNSVSLAWKKPEKDGGSPIKGYLVEMQEEGSSEWKNVNEPDKLFPTCECVVPNLQELKKYRFRVKAVNSAGESEPSLATGEIPVKEIQEEPDISIDLKAQDYLNCRAGSQIKISAIIRGRPVPKTSWEFDGVAQKELKDQIHNIPVDSQVETTDTTSVIIIPACKREHSGKYSITAKNKAGQKTVNVRVNVLDAPGPPKDLKVSDVTRSTAKLTWKAPDNDGGDRIRNYIIEKKTVEGKSWGKVATDCAGTSFTVPDLIDGQEYFFRVTAENRFGTGPPIATIQRTRARDPIHPPEPPTRLKVGLVTKNSVALSWKPPKNDGGAPVTHYIIERLVWDPSGEGKETWKQCNKRDVEETKFHC</sequence>
<dbReference type="InterPro" id="IPR036116">
    <property type="entry name" value="FN3_sf"/>
</dbReference>
<keyword evidence="5" id="KW-1185">Reference proteome</keyword>
<dbReference type="PANTHER" id="PTHR14340:SF9">
    <property type="entry name" value="FIBRONECTIN TYPE-III DOMAIN-CONTAINING PROTEIN"/>
    <property type="match status" value="1"/>
</dbReference>
<dbReference type="PANTHER" id="PTHR14340">
    <property type="entry name" value="MICROFIBRIL-ASSOCIATED GLYCOPROTEIN 3"/>
    <property type="match status" value="1"/>
</dbReference>
<dbReference type="InterPro" id="IPR013783">
    <property type="entry name" value="Ig-like_fold"/>
</dbReference>
<evidence type="ECO:0000313" key="4">
    <source>
        <dbReference type="EMBL" id="CAI9556836.1"/>
    </source>
</evidence>
<evidence type="ECO:0000259" key="3">
    <source>
        <dbReference type="PROSITE" id="PS50853"/>
    </source>
</evidence>
<accession>A0ABN9CAZ8</accession>
<dbReference type="SMART" id="SM00060">
    <property type="entry name" value="FN3"/>
    <property type="match status" value="4"/>
</dbReference>
<dbReference type="InterPro" id="IPR007110">
    <property type="entry name" value="Ig-like_dom"/>
</dbReference>
<evidence type="ECO:0000256" key="1">
    <source>
        <dbReference type="ARBA" id="ARBA00023319"/>
    </source>
</evidence>
<feature type="domain" description="Fibronectin type-III" evidence="3">
    <location>
        <begin position="300"/>
        <end position="394"/>
    </location>
</feature>
<dbReference type="InterPro" id="IPR036179">
    <property type="entry name" value="Ig-like_dom_sf"/>
</dbReference>
<dbReference type="SUPFAM" id="SSF49265">
    <property type="entry name" value="Fibronectin type III"/>
    <property type="match status" value="2"/>
</dbReference>
<dbReference type="PROSITE" id="PS50853">
    <property type="entry name" value="FN3"/>
    <property type="match status" value="4"/>
</dbReference>
<comment type="caution">
    <text evidence="4">The sequence shown here is derived from an EMBL/GenBank/DDBJ whole genome shotgun (WGS) entry which is preliminary data.</text>
</comment>
<dbReference type="EMBL" id="CATNWA010008786">
    <property type="protein sequence ID" value="CAI9556836.1"/>
    <property type="molecule type" value="Genomic_DNA"/>
</dbReference>
<feature type="domain" description="Fibronectin type-III" evidence="3">
    <location>
        <begin position="93"/>
        <end position="190"/>
    </location>
</feature>
<evidence type="ECO:0000313" key="5">
    <source>
        <dbReference type="Proteomes" id="UP001162483"/>
    </source>
</evidence>
<dbReference type="PRINTS" id="PR00014">
    <property type="entry name" value="FNTYPEIII"/>
</dbReference>
<feature type="domain" description="Fibronectin type-III" evidence="3">
    <location>
        <begin position="1"/>
        <end position="87"/>
    </location>
</feature>
<proteinExistence type="predicted"/>
<name>A0ABN9CAZ8_9NEOB</name>
<keyword evidence="1" id="KW-0393">Immunoglobulin domain</keyword>
<dbReference type="InterPro" id="IPR013098">
    <property type="entry name" value="Ig_I-set"/>
</dbReference>